<dbReference type="OrthoDB" id="66712at2"/>
<evidence type="ECO:0000313" key="1">
    <source>
        <dbReference type="EMBL" id="RJF71420.1"/>
    </source>
</evidence>
<dbReference type="EMBL" id="QYUJ01000014">
    <property type="protein sequence ID" value="RJF71420.1"/>
    <property type="molecule type" value="Genomic_DNA"/>
</dbReference>
<gene>
    <name evidence="1" type="ORF">D3875_07390</name>
</gene>
<dbReference type="AlphaFoldDB" id="A0A418V5N9"/>
<name>A0A418V5N9_9DEIO</name>
<sequence length="231" mass="25325">MGEGAWSCQQSPAILLAMPAQPASSLPNGVVQSEATARALIDAVVSNELSAFRQGPLSPAELAAQTQQPVYRALRCIRKWEKMGVLRVHSVHKRAGRPIRRYALSAPSFFIPAQVLPLEDVAGIVSRPLEQQLHAHVAHALREVVGLQGSEVFLEPRRYGAFLVSAPGQVWDGSGENLPVLANRWATLKLSYADACAMRDELDEVFARYADRAGPQTYWLHLRLVPETSKA</sequence>
<keyword evidence="2" id="KW-1185">Reference proteome</keyword>
<dbReference type="Proteomes" id="UP000286287">
    <property type="component" value="Unassembled WGS sequence"/>
</dbReference>
<protein>
    <submittedName>
        <fullName evidence="1">Uncharacterized protein</fullName>
    </submittedName>
</protein>
<comment type="caution">
    <text evidence="1">The sequence shown here is derived from an EMBL/GenBank/DDBJ whole genome shotgun (WGS) entry which is preliminary data.</text>
</comment>
<proteinExistence type="predicted"/>
<reference evidence="1 2" key="1">
    <citation type="submission" date="2018-09" db="EMBL/GenBank/DDBJ databases">
        <authorList>
            <person name="Zhu H."/>
        </authorList>
    </citation>
    <scope>NUCLEOTIDE SEQUENCE [LARGE SCALE GENOMIC DNA]</scope>
    <source>
        <strain evidence="1 2">K2S05-167</strain>
    </source>
</reference>
<accession>A0A418V5N9</accession>
<organism evidence="1 2">
    <name type="scientific">Deinococcus cavernae</name>
    <dbReference type="NCBI Taxonomy" id="2320857"/>
    <lineage>
        <taxon>Bacteria</taxon>
        <taxon>Thermotogati</taxon>
        <taxon>Deinococcota</taxon>
        <taxon>Deinococci</taxon>
        <taxon>Deinococcales</taxon>
        <taxon>Deinococcaceae</taxon>
        <taxon>Deinococcus</taxon>
    </lineage>
</organism>
<evidence type="ECO:0000313" key="2">
    <source>
        <dbReference type="Proteomes" id="UP000286287"/>
    </source>
</evidence>